<evidence type="ECO:0000256" key="1">
    <source>
        <dbReference type="SAM" id="MobiDB-lite"/>
    </source>
</evidence>
<protein>
    <submittedName>
        <fullName evidence="2">Uncharacterized protein</fullName>
    </submittedName>
</protein>
<comment type="caution">
    <text evidence="2">The sequence shown here is derived from an EMBL/GenBank/DDBJ whole genome shotgun (WGS) entry which is preliminary data.</text>
</comment>
<accession>A0A1B9F2P6</accession>
<evidence type="ECO:0000313" key="2">
    <source>
        <dbReference type="EMBL" id="OCC14206.1"/>
    </source>
</evidence>
<dbReference type="STRING" id="1156395.DBT_2411"/>
<sequence>MTSSISPSRLSNWSNTPLTSGGLRADFGFSSSGSAGLAGGTGPKAACLGVSAVRAGAGGLRVATCVGGDGFGAGGCTGGAGRGLALSSWTIGMGDAMDMPFLPSSIFVLGSLKGMLFTRAKIIQKTMPIMAANRITSVSSNWSSWLVSPLNSPNLSTFRLHTQYPPVPLYAYENNLQHLQQVTAYTAHYCSAKRQQQSTIYQFLQKPPCRKTGRISSADTVKGVHKSAFHAHGSPNDANPEKGGYCCVEQPVIIAEACQIHLFLHEDAPYPGYQPSIQHQKGPEGNHGHPQMPVDKCQWIKQPCLRCGYGQYAGKDAEPQKKGGPTEG</sequence>
<keyword evidence="3" id="KW-1185">Reference proteome</keyword>
<feature type="region of interest" description="Disordered" evidence="1">
    <location>
        <begin position="273"/>
        <end position="292"/>
    </location>
</feature>
<proteinExistence type="predicted"/>
<gene>
    <name evidence="2" type="ORF">DBT_2411</name>
</gene>
<dbReference type="EMBL" id="MAGO01000017">
    <property type="protein sequence ID" value="OCC14206.1"/>
    <property type="molecule type" value="Genomic_DNA"/>
</dbReference>
<dbReference type="Proteomes" id="UP000093080">
    <property type="component" value="Unassembled WGS sequence"/>
</dbReference>
<dbReference type="AlphaFoldDB" id="A0A1B9F2P6"/>
<name>A0A1B9F2P6_9BACT</name>
<organism evidence="2 3">
    <name type="scientific">Dissulfuribacter thermophilus</name>
    <dbReference type="NCBI Taxonomy" id="1156395"/>
    <lineage>
        <taxon>Bacteria</taxon>
        <taxon>Pseudomonadati</taxon>
        <taxon>Thermodesulfobacteriota</taxon>
        <taxon>Dissulfuribacteria</taxon>
        <taxon>Dissulfuribacterales</taxon>
        <taxon>Dissulfuribacteraceae</taxon>
        <taxon>Dissulfuribacter</taxon>
    </lineage>
</organism>
<evidence type="ECO:0000313" key="3">
    <source>
        <dbReference type="Proteomes" id="UP000093080"/>
    </source>
</evidence>
<reference evidence="2 3" key="1">
    <citation type="submission" date="2016-06" db="EMBL/GenBank/DDBJ databases">
        <title>Respiratory ammonification of nitrate coupled to the oxidation of elemental sulfur in deep-sea autotrophic thermophilic bacteria.</title>
        <authorList>
            <person name="Slobodkina G.B."/>
            <person name="Mardanov A.V."/>
            <person name="Ravin N.V."/>
            <person name="Frolova A.A."/>
            <person name="Viryasiv M.B."/>
            <person name="Chernyh N.A."/>
            <person name="Bonch-Osmolovskaya E.A."/>
            <person name="Slobodkin A.I."/>
        </authorList>
    </citation>
    <scope>NUCLEOTIDE SEQUENCE [LARGE SCALE GENOMIC DNA]</scope>
    <source>
        <strain evidence="2 3">S69</strain>
    </source>
</reference>